<name>A0ABQ8SNU2_PERAM</name>
<proteinExistence type="predicted"/>
<keyword evidence="5" id="KW-1185">Reference proteome</keyword>
<keyword evidence="2" id="KW-1133">Transmembrane helix</keyword>
<dbReference type="PANTHER" id="PTHR47326">
    <property type="entry name" value="TRANSPOSABLE ELEMENT TC3 TRANSPOSASE-LIKE PROTEIN"/>
    <property type="match status" value="1"/>
</dbReference>
<dbReference type="Proteomes" id="UP001148838">
    <property type="component" value="Unassembled WGS sequence"/>
</dbReference>
<evidence type="ECO:0000256" key="2">
    <source>
        <dbReference type="SAM" id="Phobius"/>
    </source>
</evidence>
<dbReference type="CDD" id="cd18989">
    <property type="entry name" value="LGIC_ECD_cation"/>
    <property type="match status" value="1"/>
</dbReference>
<accession>A0ABQ8SNU2</accession>
<dbReference type="Gene3D" id="2.70.170.10">
    <property type="entry name" value="Neurotransmitter-gated ion-channel ligand-binding domain"/>
    <property type="match status" value="1"/>
</dbReference>
<comment type="subcellular location">
    <subcellularLocation>
        <location evidence="1">Membrane</location>
        <topology evidence="1">Multi-pass membrane protein</topology>
    </subcellularLocation>
</comment>
<comment type="caution">
    <text evidence="4">The sequence shown here is derived from an EMBL/GenBank/DDBJ whole genome shotgun (WGS) entry which is preliminary data.</text>
</comment>
<feature type="transmembrane region" description="Helical" evidence="2">
    <location>
        <begin position="153"/>
        <end position="179"/>
    </location>
</feature>
<dbReference type="InterPro" id="IPR038050">
    <property type="entry name" value="Neuro_actylchol_rec"/>
</dbReference>
<dbReference type="InterPro" id="IPR006202">
    <property type="entry name" value="Neur_chan_lig-bd"/>
</dbReference>
<reference evidence="4 5" key="1">
    <citation type="journal article" date="2022" name="Allergy">
        <title>Genome assembly and annotation of Periplaneta americana reveal a comprehensive cockroach allergen profile.</title>
        <authorList>
            <person name="Wang L."/>
            <person name="Xiong Q."/>
            <person name="Saelim N."/>
            <person name="Wang L."/>
            <person name="Nong W."/>
            <person name="Wan A.T."/>
            <person name="Shi M."/>
            <person name="Liu X."/>
            <person name="Cao Q."/>
            <person name="Hui J.H.L."/>
            <person name="Sookrung N."/>
            <person name="Leung T.F."/>
            <person name="Tungtrongchitr A."/>
            <person name="Tsui S.K.W."/>
        </authorList>
    </citation>
    <scope>NUCLEOTIDE SEQUENCE [LARGE SCALE GENOMIC DNA]</scope>
    <source>
        <strain evidence="4">PWHHKU_190912</strain>
    </source>
</reference>
<feature type="domain" description="Neurotransmitter-gated ion-channel ligand-binding" evidence="3">
    <location>
        <begin position="236"/>
        <end position="397"/>
    </location>
</feature>
<organism evidence="4 5">
    <name type="scientific">Periplaneta americana</name>
    <name type="common">American cockroach</name>
    <name type="synonym">Blatta americana</name>
    <dbReference type="NCBI Taxonomy" id="6978"/>
    <lineage>
        <taxon>Eukaryota</taxon>
        <taxon>Metazoa</taxon>
        <taxon>Ecdysozoa</taxon>
        <taxon>Arthropoda</taxon>
        <taxon>Hexapoda</taxon>
        <taxon>Insecta</taxon>
        <taxon>Pterygota</taxon>
        <taxon>Neoptera</taxon>
        <taxon>Polyneoptera</taxon>
        <taxon>Dictyoptera</taxon>
        <taxon>Blattodea</taxon>
        <taxon>Blattoidea</taxon>
        <taxon>Blattidae</taxon>
        <taxon>Blattinae</taxon>
        <taxon>Periplaneta</taxon>
    </lineage>
</organism>
<dbReference type="EMBL" id="JAJSOF020000023">
    <property type="protein sequence ID" value="KAJ4435499.1"/>
    <property type="molecule type" value="Genomic_DNA"/>
</dbReference>
<dbReference type="SUPFAM" id="SSF90112">
    <property type="entry name" value="Neurotransmitter-gated ion-channel transmembrane pore"/>
    <property type="match status" value="1"/>
</dbReference>
<evidence type="ECO:0000313" key="4">
    <source>
        <dbReference type="EMBL" id="KAJ4435499.1"/>
    </source>
</evidence>
<dbReference type="PANTHER" id="PTHR47326:SF1">
    <property type="entry name" value="HTH PSQ-TYPE DOMAIN-CONTAINING PROTEIN"/>
    <property type="match status" value="1"/>
</dbReference>
<keyword evidence="2" id="KW-0812">Transmembrane</keyword>
<dbReference type="Gene3D" id="1.20.58.390">
    <property type="entry name" value="Neurotransmitter-gated ion-channel transmembrane domain"/>
    <property type="match status" value="1"/>
</dbReference>
<gene>
    <name evidence="4" type="ORF">ANN_18115</name>
</gene>
<dbReference type="Pfam" id="PF02931">
    <property type="entry name" value="Neur_chan_LBD"/>
    <property type="match status" value="1"/>
</dbReference>
<evidence type="ECO:0000256" key="1">
    <source>
        <dbReference type="ARBA" id="ARBA00004141"/>
    </source>
</evidence>
<evidence type="ECO:0000313" key="5">
    <source>
        <dbReference type="Proteomes" id="UP001148838"/>
    </source>
</evidence>
<keyword evidence="2" id="KW-0472">Membrane</keyword>
<sequence>MAGLCEGGNEPPGFLKAMLMLVTLATYWMEASESERLILAAVDVLCHFGFLMHLGRVLPSNGDKTPLIVTFYRDSMFLATMAVFTTVIVRGLKTASVVLPIWASALSRWVVQTRVGQVLIFHNSNQNVNTSASGNEGTAVDNATNASLPDWDAFLLVFNFLTFVVTLFTYFVLLGFRVLSDRNLILPIRNTESERFVGVNSSNVHKIAMNFEHYDGVTTPGWCDGECKRQAPVTDETRLRNKLKCGYDITVRPQDNENHRNRTEVFLHLLLRHIILDEEYDTIGVYFGLWMYWYDERLKWNPSDYGNIKNIPAESNTIWMPQIGWVTMNIVSDRLYSPDILCTLFHNGHVSCLSRSSFHTVCKSDLTHWPYDSHVCDALMAPWRLPEDELELLASNMGDEHLWADENPHAVEETRHQHRFSINVWVGVLGDRLRPYVLPQRLTGARYQGFVINVAGVCAMSTKTTDVVHARWHRSTFFRNEREHLTLTFQKCWIDWRGPTSRPARSSDLNPLDFWLSRTTRSIQRVRDSLRRRPEECIAMN</sequence>
<dbReference type="InterPro" id="IPR036734">
    <property type="entry name" value="Neur_chan_lig-bd_sf"/>
</dbReference>
<protein>
    <recommendedName>
        <fullName evidence="3">Neurotransmitter-gated ion-channel ligand-binding domain-containing protein</fullName>
    </recommendedName>
</protein>
<dbReference type="InterPro" id="IPR036719">
    <property type="entry name" value="Neuro-gated_channel_TM_sf"/>
</dbReference>
<dbReference type="SUPFAM" id="SSF63712">
    <property type="entry name" value="Nicotinic receptor ligand binding domain-like"/>
    <property type="match status" value="1"/>
</dbReference>
<evidence type="ECO:0000259" key="3">
    <source>
        <dbReference type="Pfam" id="PF02931"/>
    </source>
</evidence>